<evidence type="ECO:0000256" key="3">
    <source>
        <dbReference type="ARBA" id="ARBA00012454"/>
    </source>
</evidence>
<dbReference type="PANTHER" id="PTHR12213">
    <property type="entry name" value="CORRINOID ADENOSYLTRANSFERASE"/>
    <property type="match status" value="1"/>
</dbReference>
<proteinExistence type="inferred from homology"/>
<dbReference type="GO" id="GO:0008817">
    <property type="term" value="F:corrinoid adenosyltransferase activity"/>
    <property type="evidence" value="ECO:0007669"/>
    <property type="project" value="UniProtKB-EC"/>
</dbReference>
<dbReference type="InterPro" id="IPR005624">
    <property type="entry name" value="PduO/GlcC-like"/>
</dbReference>
<dbReference type="GO" id="GO:0005524">
    <property type="term" value="F:ATP binding"/>
    <property type="evidence" value="ECO:0007669"/>
    <property type="project" value="UniProtKB-KW"/>
</dbReference>
<dbReference type="Pfam" id="PF03928">
    <property type="entry name" value="HbpS-like"/>
    <property type="match status" value="1"/>
</dbReference>
<evidence type="ECO:0000256" key="6">
    <source>
        <dbReference type="ARBA" id="ARBA00022679"/>
    </source>
</evidence>
<keyword evidence="5" id="KW-0169">Cobalamin biosynthesis</keyword>
<dbReference type="Gene3D" id="3.30.450.150">
    <property type="entry name" value="Haem-degrading domain"/>
    <property type="match status" value="1"/>
</dbReference>
<evidence type="ECO:0000256" key="9">
    <source>
        <dbReference type="ARBA" id="ARBA00031529"/>
    </source>
</evidence>
<dbReference type="InterPro" id="IPR029499">
    <property type="entry name" value="PduO-typ"/>
</dbReference>
<dbReference type="STRING" id="1110546.GCA_001078375_00099"/>
<evidence type="ECO:0000256" key="2">
    <source>
        <dbReference type="ARBA" id="ARBA00007487"/>
    </source>
</evidence>
<dbReference type="NCBIfam" id="TIGR00636">
    <property type="entry name" value="PduO_Nterm"/>
    <property type="match status" value="1"/>
</dbReference>
<dbReference type="PIRSF" id="PIRSF036411">
    <property type="entry name" value="ATR_PduO"/>
    <property type="match status" value="1"/>
</dbReference>
<evidence type="ECO:0000256" key="4">
    <source>
        <dbReference type="ARBA" id="ARBA00020963"/>
    </source>
</evidence>
<dbReference type="GO" id="GO:0009236">
    <property type="term" value="P:cobalamin biosynthetic process"/>
    <property type="evidence" value="ECO:0007669"/>
    <property type="project" value="UniProtKB-KW"/>
</dbReference>
<dbReference type="PANTHER" id="PTHR12213:SF0">
    <property type="entry name" value="CORRINOID ADENOSYLTRANSFERASE MMAB"/>
    <property type="match status" value="1"/>
</dbReference>
<evidence type="ECO:0000256" key="12">
    <source>
        <dbReference type="ARBA" id="ARBA00048555"/>
    </source>
</evidence>
<evidence type="ECO:0000256" key="11">
    <source>
        <dbReference type="ARBA" id="ARBA00033354"/>
    </source>
</evidence>
<comment type="caution">
    <text evidence="15">The sequence shown here is derived from an EMBL/GenBank/DDBJ whole genome shotgun (WGS) entry which is preliminary data.</text>
</comment>
<protein>
    <recommendedName>
        <fullName evidence="4">Corrinoid adenosyltransferase</fullName>
        <ecNumber evidence="3">2.5.1.17</ecNumber>
    </recommendedName>
    <alternativeName>
        <fullName evidence="9">Cob(II)alamin adenosyltransferase</fullName>
    </alternativeName>
    <alternativeName>
        <fullName evidence="11">Cob(II)yrinic acid a,c-diamide adenosyltransferase</fullName>
    </alternativeName>
    <alternativeName>
        <fullName evidence="10">Cobinamide/cobalamin adenosyltransferase</fullName>
    </alternativeName>
</protein>
<comment type="catalytic activity">
    <reaction evidence="12">
        <text>2 cob(II)yrinate a,c diamide + reduced [electron-transfer flavoprotein] + 2 ATP = 2 adenosylcob(III)yrinate a,c-diamide + 2 triphosphate + oxidized [electron-transfer flavoprotein] + 3 H(+)</text>
        <dbReference type="Rhea" id="RHEA:11528"/>
        <dbReference type="Rhea" id="RHEA-COMP:10685"/>
        <dbReference type="Rhea" id="RHEA-COMP:10686"/>
        <dbReference type="ChEBI" id="CHEBI:15378"/>
        <dbReference type="ChEBI" id="CHEBI:18036"/>
        <dbReference type="ChEBI" id="CHEBI:30616"/>
        <dbReference type="ChEBI" id="CHEBI:57692"/>
        <dbReference type="ChEBI" id="CHEBI:58307"/>
        <dbReference type="ChEBI" id="CHEBI:58503"/>
        <dbReference type="ChEBI" id="CHEBI:58537"/>
        <dbReference type="EC" id="2.5.1.17"/>
    </reaction>
</comment>
<dbReference type="RefSeq" id="WP_059364795.1">
    <property type="nucleotide sequence ID" value="NZ_DF967922.1"/>
</dbReference>
<dbReference type="EC" id="2.5.1.17" evidence="3"/>
<evidence type="ECO:0000256" key="8">
    <source>
        <dbReference type="ARBA" id="ARBA00022840"/>
    </source>
</evidence>
<dbReference type="SUPFAM" id="SSF143744">
    <property type="entry name" value="GlcG-like"/>
    <property type="match status" value="1"/>
</dbReference>
<dbReference type="InterPro" id="IPR016030">
    <property type="entry name" value="CblAdoTrfase-like"/>
</dbReference>
<evidence type="ECO:0000313" key="15">
    <source>
        <dbReference type="EMBL" id="PQL25322.1"/>
    </source>
</evidence>
<dbReference type="InterPro" id="IPR009221">
    <property type="entry name" value="PduO"/>
</dbReference>
<feature type="domain" description="Cobalamin adenosyltransferase-like" evidence="14">
    <location>
        <begin position="3"/>
        <end position="167"/>
    </location>
</feature>
<dbReference type="EMBL" id="PPDF01000008">
    <property type="protein sequence ID" value="PQL25322.1"/>
    <property type="molecule type" value="Genomic_DNA"/>
</dbReference>
<reference evidence="15 16" key="1">
    <citation type="submission" date="2018-01" db="EMBL/GenBank/DDBJ databases">
        <title>Draft genome sequences of clinical isolates and type strains of oral Veillonella including Veillonella infantum sp., nov.</title>
        <authorList>
            <person name="Mashima I."/>
            <person name="Liao Y.-C."/>
            <person name="Sabharwal A."/>
            <person name="Haase E.M."/>
            <person name="Nakazawa F."/>
            <person name="Scannapieco F.A."/>
        </authorList>
    </citation>
    <scope>NUCLEOTIDE SEQUENCE [LARGE SCALE GENOMIC DNA]</scope>
    <source>
        <strain evidence="15 16">Y6</strain>
    </source>
</reference>
<comment type="catalytic activity">
    <reaction evidence="13">
        <text>2 cob(II)alamin + reduced [electron-transfer flavoprotein] + 2 ATP = 2 adenosylcob(III)alamin + 2 triphosphate + oxidized [electron-transfer flavoprotein] + 3 H(+)</text>
        <dbReference type="Rhea" id="RHEA:28671"/>
        <dbReference type="Rhea" id="RHEA-COMP:10685"/>
        <dbReference type="Rhea" id="RHEA-COMP:10686"/>
        <dbReference type="ChEBI" id="CHEBI:15378"/>
        <dbReference type="ChEBI" id="CHEBI:16304"/>
        <dbReference type="ChEBI" id="CHEBI:18036"/>
        <dbReference type="ChEBI" id="CHEBI:18408"/>
        <dbReference type="ChEBI" id="CHEBI:30616"/>
        <dbReference type="ChEBI" id="CHEBI:57692"/>
        <dbReference type="ChEBI" id="CHEBI:58307"/>
        <dbReference type="EC" id="2.5.1.17"/>
    </reaction>
</comment>
<evidence type="ECO:0000313" key="16">
    <source>
        <dbReference type="Proteomes" id="UP000238877"/>
    </source>
</evidence>
<evidence type="ECO:0000256" key="7">
    <source>
        <dbReference type="ARBA" id="ARBA00022741"/>
    </source>
</evidence>
<dbReference type="SUPFAM" id="SSF89028">
    <property type="entry name" value="Cobalamin adenosyltransferase-like"/>
    <property type="match status" value="1"/>
</dbReference>
<dbReference type="InterPro" id="IPR038084">
    <property type="entry name" value="PduO/GlcC-like_sf"/>
</dbReference>
<dbReference type="InterPro" id="IPR036451">
    <property type="entry name" value="CblAdoTrfase-like_sf"/>
</dbReference>
<evidence type="ECO:0000256" key="10">
    <source>
        <dbReference type="ARBA" id="ARBA00033334"/>
    </source>
</evidence>
<evidence type="ECO:0000256" key="5">
    <source>
        <dbReference type="ARBA" id="ARBA00022573"/>
    </source>
</evidence>
<evidence type="ECO:0000259" key="14">
    <source>
        <dbReference type="Pfam" id="PF01923"/>
    </source>
</evidence>
<dbReference type="AlphaFoldDB" id="A0A2S7ZPY3"/>
<evidence type="ECO:0000256" key="1">
    <source>
        <dbReference type="ARBA" id="ARBA00005121"/>
    </source>
</evidence>
<organism evidence="15 16">
    <name type="scientific">Veillonella tobetsuensis</name>
    <dbReference type="NCBI Taxonomy" id="1110546"/>
    <lineage>
        <taxon>Bacteria</taxon>
        <taxon>Bacillati</taxon>
        <taxon>Bacillota</taxon>
        <taxon>Negativicutes</taxon>
        <taxon>Veillonellales</taxon>
        <taxon>Veillonellaceae</taxon>
        <taxon>Veillonella</taxon>
    </lineage>
</organism>
<gene>
    <name evidence="15" type="ORF">VTHSUH11_04380</name>
</gene>
<keyword evidence="8" id="KW-0067">ATP-binding</keyword>
<dbReference type="Proteomes" id="UP000238877">
    <property type="component" value="Unassembled WGS sequence"/>
</dbReference>
<keyword evidence="7" id="KW-0547">Nucleotide-binding</keyword>
<evidence type="ECO:0000256" key="13">
    <source>
        <dbReference type="ARBA" id="ARBA00048692"/>
    </source>
</evidence>
<sequence length="351" mass="39011">MAIYTKTGDAGTTALFDGTRVPKNSLRVDTYGTFDELNAQVSVCEKLVVSPDNKHVLHTLQHQLFRLCAEVATPHVEYLSESSNLISQQDISDLERMIDDYTKRLPQQHSFILSGNYLSAAELHVARTICRRGERLLISLGEVEPIRDEVRKFINRLSDALYIMARMEDYVQFVETIVERVAERVKNSPAEVLAETNQSLRHMEHTNENGVSYMETRTKLEQIMTKLSQTAMDYAQSIGVPIVVSIVDAKGVLMYFHRMSDALLISNDIAQAKAYTAVALKAATHEVHQSAQPDGDLFNIESMVNRKICTFGGGYPIIIDGEIVGGFGISGGTVAEDMDIASHALQSLLTQ</sequence>
<comment type="similarity">
    <text evidence="2">Belongs to the Cob(I)alamin adenosyltransferase family.</text>
</comment>
<comment type="pathway">
    <text evidence="1">Cofactor biosynthesis; adenosylcobalamin biosynthesis; adenosylcobalamin from cob(II)yrinate a,c-diamide: step 2/7.</text>
</comment>
<name>A0A2S7ZPY3_9FIRM</name>
<accession>A0A2S7ZPY3</accession>
<dbReference type="OrthoDB" id="9778896at2"/>
<dbReference type="Pfam" id="PF01923">
    <property type="entry name" value="Cob_adeno_trans"/>
    <property type="match status" value="1"/>
</dbReference>
<keyword evidence="6 15" id="KW-0808">Transferase</keyword>
<dbReference type="Gene3D" id="1.20.1200.10">
    <property type="entry name" value="Cobalamin adenosyltransferase-like"/>
    <property type="match status" value="1"/>
</dbReference>